<protein>
    <submittedName>
        <fullName evidence="1">Uncharacterized protein</fullName>
    </submittedName>
</protein>
<accession>A0A427AEU5</accession>
<comment type="caution">
    <text evidence="1">The sequence shown here is derived from an EMBL/GenBank/DDBJ whole genome shotgun (WGS) entry which is preliminary data.</text>
</comment>
<dbReference type="EMBL" id="AMZH03002678">
    <property type="protein sequence ID" value="RRT74773.1"/>
    <property type="molecule type" value="Genomic_DNA"/>
</dbReference>
<proteinExistence type="predicted"/>
<evidence type="ECO:0000313" key="1">
    <source>
        <dbReference type="EMBL" id="RRT74773.1"/>
    </source>
</evidence>
<evidence type="ECO:0000313" key="2">
    <source>
        <dbReference type="Proteomes" id="UP000287651"/>
    </source>
</evidence>
<reference evidence="1 2" key="1">
    <citation type="journal article" date="2014" name="Agronomy (Basel)">
        <title>A Draft Genome Sequence for Ensete ventricosum, the Drought-Tolerant Tree Against Hunger.</title>
        <authorList>
            <person name="Harrison J."/>
            <person name="Moore K.A."/>
            <person name="Paszkiewicz K."/>
            <person name="Jones T."/>
            <person name="Grant M."/>
            <person name="Ambacheew D."/>
            <person name="Muzemil S."/>
            <person name="Studholme D.J."/>
        </authorList>
    </citation>
    <scope>NUCLEOTIDE SEQUENCE [LARGE SCALE GENOMIC DNA]</scope>
</reference>
<organism evidence="1 2">
    <name type="scientific">Ensete ventricosum</name>
    <name type="common">Abyssinian banana</name>
    <name type="synonym">Musa ensete</name>
    <dbReference type="NCBI Taxonomy" id="4639"/>
    <lineage>
        <taxon>Eukaryota</taxon>
        <taxon>Viridiplantae</taxon>
        <taxon>Streptophyta</taxon>
        <taxon>Embryophyta</taxon>
        <taxon>Tracheophyta</taxon>
        <taxon>Spermatophyta</taxon>
        <taxon>Magnoliopsida</taxon>
        <taxon>Liliopsida</taxon>
        <taxon>Zingiberales</taxon>
        <taxon>Musaceae</taxon>
        <taxon>Ensete</taxon>
    </lineage>
</organism>
<gene>
    <name evidence="1" type="ORF">B296_00028667</name>
</gene>
<sequence>MLHLGVTEWVDEGGLPKERTQSEVAKALQCTGRGHTWRDHSLSSSHENLNAMKMPSRGDIVAHIRLRKPDKSEDKIEGLYADDGLFVTISRRPKLSAIEGLYADDGLFVTIPRRPKLSAIEGLYADDGLFVTIPRHPKLNAIECEEKLFQPRFVIPSGTARTGRYVSVYQRTAHYRAVPPGSDCFCPLPPEIDR</sequence>
<dbReference type="AlphaFoldDB" id="A0A427AEU5"/>
<name>A0A427AEU5_ENSVE</name>
<dbReference type="Proteomes" id="UP000287651">
    <property type="component" value="Unassembled WGS sequence"/>
</dbReference>